<accession>A0AAV6NLX4</accession>
<feature type="region of interest" description="Disordered" evidence="1">
    <location>
        <begin position="240"/>
        <end position="260"/>
    </location>
</feature>
<dbReference type="AlphaFoldDB" id="A0AAV6NLX4"/>
<sequence length="325" mass="37628">MKSRNNPKPKSMAPPADLLVCFPARARLTLLPKPTCSPARASAEPHRRHQKKAPPPSQSQASPLLWAKEMASEPTSPKVTCAGQIKIKPHARRSTKNWQSVMEEIERIHKKKKIPNWGNQIQDQNPFGFKREIVNFLSCLRGFRFDFRCFRGFPESDDITTEEEDEEEYESEAEYEEEPTEATSKRRTMFSKWFMVLQDEEEDEEEETKPRNDTGELQPCSVPPPNALLLMRCRSAPSTGWIERKPKQEQQEQEQEEKQSKISLKLLMEEEKEAVAKKESLVVMDYDADFYKLSSDIAKETWVVSGSSSSRCNDDPFLRSRSWKR</sequence>
<gene>
    <name evidence="2" type="ORF">SDJN03_08458</name>
</gene>
<dbReference type="PANTHER" id="PTHR33448:SF3">
    <property type="entry name" value="OS09G0370000 PROTEIN"/>
    <property type="match status" value="1"/>
</dbReference>
<feature type="non-terminal residue" evidence="2">
    <location>
        <position position="1"/>
    </location>
</feature>
<name>A0AAV6NLX4_9ROSI</name>
<keyword evidence="3" id="KW-1185">Reference proteome</keyword>
<feature type="compositionally biased region" description="Basic and acidic residues" evidence="1">
    <location>
        <begin position="242"/>
        <end position="260"/>
    </location>
</feature>
<dbReference type="Proteomes" id="UP000685013">
    <property type="component" value="Chromosome 5"/>
</dbReference>
<feature type="region of interest" description="Disordered" evidence="1">
    <location>
        <begin position="32"/>
        <end position="63"/>
    </location>
</feature>
<dbReference type="PANTHER" id="PTHR33448">
    <property type="entry name" value="CHLOROPLAST PROTEIN HCF243-RELATED"/>
    <property type="match status" value="1"/>
</dbReference>
<feature type="region of interest" description="Disordered" evidence="1">
    <location>
        <begin position="199"/>
        <end position="226"/>
    </location>
</feature>
<feature type="region of interest" description="Disordered" evidence="1">
    <location>
        <begin position="304"/>
        <end position="325"/>
    </location>
</feature>
<evidence type="ECO:0000256" key="1">
    <source>
        <dbReference type="SAM" id="MobiDB-lite"/>
    </source>
</evidence>
<protein>
    <submittedName>
        <fullName evidence="2">Uncharacterized protein</fullName>
    </submittedName>
</protein>
<evidence type="ECO:0000313" key="3">
    <source>
        <dbReference type="Proteomes" id="UP000685013"/>
    </source>
</evidence>
<feature type="compositionally biased region" description="Acidic residues" evidence="1">
    <location>
        <begin position="158"/>
        <end position="180"/>
    </location>
</feature>
<feature type="region of interest" description="Disordered" evidence="1">
    <location>
        <begin position="158"/>
        <end position="183"/>
    </location>
</feature>
<reference evidence="2 3" key="1">
    <citation type="journal article" date="2021" name="Hortic Res">
        <title>The domestication of Cucurbita argyrosperma as revealed by the genome of its wild relative.</title>
        <authorList>
            <person name="Barrera-Redondo J."/>
            <person name="Sanchez-de la Vega G."/>
            <person name="Aguirre-Liguori J.A."/>
            <person name="Castellanos-Morales G."/>
            <person name="Gutierrez-Guerrero Y.T."/>
            <person name="Aguirre-Dugua X."/>
            <person name="Aguirre-Planter E."/>
            <person name="Tenaillon M.I."/>
            <person name="Lira-Saade R."/>
            <person name="Eguiarte L.E."/>
        </authorList>
    </citation>
    <scope>NUCLEOTIDE SEQUENCE [LARGE SCALE GENOMIC DNA]</scope>
    <source>
        <strain evidence="2">JBR-2021</strain>
    </source>
</reference>
<comment type="caution">
    <text evidence="2">The sequence shown here is derived from an EMBL/GenBank/DDBJ whole genome shotgun (WGS) entry which is preliminary data.</text>
</comment>
<dbReference type="EMBL" id="JAGKQH010000005">
    <property type="protein sequence ID" value="KAG6598680.1"/>
    <property type="molecule type" value="Genomic_DNA"/>
</dbReference>
<evidence type="ECO:0000313" key="2">
    <source>
        <dbReference type="EMBL" id="KAG6598680.1"/>
    </source>
</evidence>
<proteinExistence type="predicted"/>
<organism evidence="2 3">
    <name type="scientific">Cucurbita argyrosperma subsp. sororia</name>
    <dbReference type="NCBI Taxonomy" id="37648"/>
    <lineage>
        <taxon>Eukaryota</taxon>
        <taxon>Viridiplantae</taxon>
        <taxon>Streptophyta</taxon>
        <taxon>Embryophyta</taxon>
        <taxon>Tracheophyta</taxon>
        <taxon>Spermatophyta</taxon>
        <taxon>Magnoliopsida</taxon>
        <taxon>eudicotyledons</taxon>
        <taxon>Gunneridae</taxon>
        <taxon>Pentapetalae</taxon>
        <taxon>rosids</taxon>
        <taxon>fabids</taxon>
        <taxon>Cucurbitales</taxon>
        <taxon>Cucurbitaceae</taxon>
        <taxon>Cucurbiteae</taxon>
        <taxon>Cucurbita</taxon>
    </lineage>
</organism>